<feature type="domain" description="Tyr recombinase" evidence="5">
    <location>
        <begin position="111"/>
        <end position="272"/>
    </location>
</feature>
<dbReference type="InterPro" id="IPR013762">
    <property type="entry name" value="Integrase-like_cat_sf"/>
</dbReference>
<accession>A0A158DN76</accession>
<dbReference type="InterPro" id="IPR010998">
    <property type="entry name" value="Integrase_recombinase_N"/>
</dbReference>
<dbReference type="PROSITE" id="PS51898">
    <property type="entry name" value="TYR_RECOMBINASE"/>
    <property type="match status" value="1"/>
</dbReference>
<dbReference type="Pfam" id="PF00589">
    <property type="entry name" value="Phage_integrase"/>
    <property type="match status" value="1"/>
</dbReference>
<dbReference type="GO" id="GO:0015074">
    <property type="term" value="P:DNA integration"/>
    <property type="evidence" value="ECO:0007669"/>
    <property type="project" value="UniProtKB-KW"/>
</dbReference>
<gene>
    <name evidence="6" type="ORF">AWB76_07171</name>
</gene>
<dbReference type="RefSeq" id="WP_061164706.1">
    <property type="nucleotide sequence ID" value="NZ_FCOI02000046.1"/>
</dbReference>
<keyword evidence="4" id="KW-0233">DNA recombination</keyword>
<dbReference type="GO" id="GO:0003677">
    <property type="term" value="F:DNA binding"/>
    <property type="evidence" value="ECO:0007669"/>
    <property type="project" value="UniProtKB-KW"/>
</dbReference>
<evidence type="ECO:0000259" key="5">
    <source>
        <dbReference type="PROSITE" id="PS51898"/>
    </source>
</evidence>
<evidence type="ECO:0000313" key="7">
    <source>
        <dbReference type="Proteomes" id="UP000054624"/>
    </source>
</evidence>
<evidence type="ECO:0000256" key="2">
    <source>
        <dbReference type="ARBA" id="ARBA00022908"/>
    </source>
</evidence>
<comment type="similarity">
    <text evidence="1">Belongs to the 'phage' integrase family.</text>
</comment>
<dbReference type="InterPro" id="IPR002104">
    <property type="entry name" value="Integrase_catalytic"/>
</dbReference>
<evidence type="ECO:0000256" key="1">
    <source>
        <dbReference type="ARBA" id="ARBA00008857"/>
    </source>
</evidence>
<organism evidence="6 7">
    <name type="scientific">Caballeronia temeraria</name>
    <dbReference type="NCBI Taxonomy" id="1777137"/>
    <lineage>
        <taxon>Bacteria</taxon>
        <taxon>Pseudomonadati</taxon>
        <taxon>Pseudomonadota</taxon>
        <taxon>Betaproteobacteria</taxon>
        <taxon>Burkholderiales</taxon>
        <taxon>Burkholderiaceae</taxon>
        <taxon>Caballeronia</taxon>
    </lineage>
</organism>
<evidence type="ECO:0000256" key="4">
    <source>
        <dbReference type="ARBA" id="ARBA00023172"/>
    </source>
</evidence>
<name>A0A158DN76_9BURK</name>
<dbReference type="InterPro" id="IPR011010">
    <property type="entry name" value="DNA_brk_join_enz"/>
</dbReference>
<dbReference type="EMBL" id="FCOI02000046">
    <property type="protein sequence ID" value="SAK95656.1"/>
    <property type="molecule type" value="Genomic_DNA"/>
</dbReference>
<dbReference type="InterPro" id="IPR050090">
    <property type="entry name" value="Tyrosine_recombinase_XerCD"/>
</dbReference>
<dbReference type="OrthoDB" id="662444at2"/>
<dbReference type="AlphaFoldDB" id="A0A158DN76"/>
<protein>
    <submittedName>
        <fullName evidence="6">Integrase</fullName>
    </submittedName>
</protein>
<reference evidence="7" key="1">
    <citation type="submission" date="2016-01" db="EMBL/GenBank/DDBJ databases">
        <authorList>
            <person name="Peeters Charlotte."/>
        </authorList>
    </citation>
    <scope>NUCLEOTIDE SEQUENCE [LARGE SCALE GENOMIC DNA]</scope>
</reference>
<keyword evidence="7" id="KW-1185">Reference proteome</keyword>
<dbReference type="Proteomes" id="UP000054624">
    <property type="component" value="Unassembled WGS sequence"/>
</dbReference>
<evidence type="ECO:0000313" key="6">
    <source>
        <dbReference type="EMBL" id="SAK95656.1"/>
    </source>
</evidence>
<dbReference type="Gene3D" id="1.10.150.130">
    <property type="match status" value="1"/>
</dbReference>
<dbReference type="CDD" id="cd00796">
    <property type="entry name" value="INT_Rci_Hp1_C"/>
    <property type="match status" value="1"/>
</dbReference>
<dbReference type="GO" id="GO:0006310">
    <property type="term" value="P:DNA recombination"/>
    <property type="evidence" value="ECO:0007669"/>
    <property type="project" value="UniProtKB-KW"/>
</dbReference>
<dbReference type="SUPFAM" id="SSF56349">
    <property type="entry name" value="DNA breaking-rejoining enzymes"/>
    <property type="match status" value="1"/>
</dbReference>
<keyword evidence="3" id="KW-0238">DNA-binding</keyword>
<proteinExistence type="inferred from homology"/>
<sequence length="272" mass="31302">MKTTKPQQAPTKPKNLHELLRIVAKAKWRGKSYEMQAYRNVEQFIETVGNLALEEVKTTTIDDFIDALRGEVADSTINRKLANIHLMLKYGYEREWISRMPKFEWKEETEGRVRWLTEAEEIEMFGHLESWGEAAVTDFLRILLDTGLRRGELLKLQAKDVNGDWIRLWVNKTKVARSVPLSVRAKAIIEERGIPRVTVLQLTAVWAKLRTAMGLEDDSDFVLHALRHTAATRTLSKTSNLAIVQKLLGHRKIQTTMRYAHVSDDDLLSAVR</sequence>
<evidence type="ECO:0000256" key="3">
    <source>
        <dbReference type="ARBA" id="ARBA00023125"/>
    </source>
</evidence>
<keyword evidence="2" id="KW-0229">DNA integration</keyword>
<dbReference type="STRING" id="1777137.AWB76_07171"/>
<dbReference type="PANTHER" id="PTHR30349:SF64">
    <property type="entry name" value="PROPHAGE INTEGRASE INTD-RELATED"/>
    <property type="match status" value="1"/>
</dbReference>
<dbReference type="Gene3D" id="1.10.443.10">
    <property type="entry name" value="Intergrase catalytic core"/>
    <property type="match status" value="1"/>
</dbReference>
<dbReference type="PANTHER" id="PTHR30349">
    <property type="entry name" value="PHAGE INTEGRASE-RELATED"/>
    <property type="match status" value="1"/>
</dbReference>